<organism evidence="1">
    <name type="scientific">bioreactor metagenome</name>
    <dbReference type="NCBI Taxonomy" id="1076179"/>
    <lineage>
        <taxon>unclassified sequences</taxon>
        <taxon>metagenomes</taxon>
        <taxon>ecological metagenomes</taxon>
    </lineage>
</organism>
<dbReference type="AlphaFoldDB" id="A0A644SY00"/>
<gene>
    <name evidence="1" type="ORF">SDC9_04044</name>
</gene>
<comment type="caution">
    <text evidence="1">The sequence shown here is derived from an EMBL/GenBank/DDBJ whole genome shotgun (WGS) entry which is preliminary data.</text>
</comment>
<protein>
    <submittedName>
        <fullName evidence="1">Uncharacterized protein</fullName>
    </submittedName>
</protein>
<evidence type="ECO:0000313" key="1">
    <source>
        <dbReference type="EMBL" id="MPL58511.1"/>
    </source>
</evidence>
<name>A0A644SY00_9ZZZZ</name>
<dbReference type="EMBL" id="VSSQ01000007">
    <property type="protein sequence ID" value="MPL58511.1"/>
    <property type="molecule type" value="Genomic_DNA"/>
</dbReference>
<accession>A0A644SY00</accession>
<sequence length="65" mass="7450">MKVSGGETLIVTLGNEERRWKVSAVDSRVVKLFEEDGKYRQMPYVNLEAMMSQGCVKVEKKPFPE</sequence>
<reference evidence="1" key="1">
    <citation type="submission" date="2019-08" db="EMBL/GenBank/DDBJ databases">
        <authorList>
            <person name="Kucharzyk K."/>
            <person name="Murdoch R.W."/>
            <person name="Higgins S."/>
            <person name="Loffler F."/>
        </authorList>
    </citation>
    <scope>NUCLEOTIDE SEQUENCE</scope>
</reference>
<proteinExistence type="predicted"/>